<accession>A0ABU5HAN8</accession>
<feature type="compositionally biased region" description="Low complexity" evidence="1">
    <location>
        <begin position="10"/>
        <end position="24"/>
    </location>
</feature>
<evidence type="ECO:0000313" key="3">
    <source>
        <dbReference type="EMBL" id="MDY7230182.1"/>
    </source>
</evidence>
<dbReference type="Proteomes" id="UP001291309">
    <property type="component" value="Unassembled WGS sequence"/>
</dbReference>
<dbReference type="EMBL" id="JAXIVS010000010">
    <property type="protein sequence ID" value="MDY7230182.1"/>
    <property type="molecule type" value="Genomic_DNA"/>
</dbReference>
<proteinExistence type="predicted"/>
<keyword evidence="2" id="KW-0472">Membrane</keyword>
<evidence type="ECO:0000256" key="2">
    <source>
        <dbReference type="SAM" id="Phobius"/>
    </source>
</evidence>
<evidence type="ECO:0008006" key="5">
    <source>
        <dbReference type="Google" id="ProtNLM"/>
    </source>
</evidence>
<feature type="transmembrane region" description="Helical" evidence="2">
    <location>
        <begin position="195"/>
        <end position="214"/>
    </location>
</feature>
<feature type="transmembrane region" description="Helical" evidence="2">
    <location>
        <begin position="165"/>
        <end position="188"/>
    </location>
</feature>
<evidence type="ECO:0000256" key="1">
    <source>
        <dbReference type="SAM" id="MobiDB-lite"/>
    </source>
</evidence>
<sequence length="256" mass="26633">MGDLPENRTAKPAAGGPGTSSGAPDGESAAITDSAPPDGVVASMEAANRLDVPSASVSTAAFSESEALTIPGSACPRHPDMPAAGTCVRCGTFFCAQCVPSVLEKNIECPSCLESKEGRDAPATVKAIIREQWSTLALLGLLVGGVNFASVIANSERFNLGGDTGLFVIALLTGALMALPFAIAALMVGLVRRMWAIWVGYVIETVMFVLIALISFGFNFITAISIGVPIWSLTRVLRLGELMQKYPNALEASRSA</sequence>
<keyword evidence="4" id="KW-1185">Reference proteome</keyword>
<protein>
    <recommendedName>
        <fullName evidence="5">B box-type domain-containing protein</fullName>
    </recommendedName>
</protein>
<gene>
    <name evidence="3" type="ORF">SYV04_27550</name>
</gene>
<organism evidence="3 4">
    <name type="scientific">Hyalangium rubrum</name>
    <dbReference type="NCBI Taxonomy" id="3103134"/>
    <lineage>
        <taxon>Bacteria</taxon>
        <taxon>Pseudomonadati</taxon>
        <taxon>Myxococcota</taxon>
        <taxon>Myxococcia</taxon>
        <taxon>Myxococcales</taxon>
        <taxon>Cystobacterineae</taxon>
        <taxon>Archangiaceae</taxon>
        <taxon>Hyalangium</taxon>
    </lineage>
</organism>
<feature type="region of interest" description="Disordered" evidence="1">
    <location>
        <begin position="1"/>
        <end position="38"/>
    </location>
</feature>
<comment type="caution">
    <text evidence="3">The sequence shown here is derived from an EMBL/GenBank/DDBJ whole genome shotgun (WGS) entry which is preliminary data.</text>
</comment>
<keyword evidence="2" id="KW-1133">Transmembrane helix</keyword>
<feature type="transmembrane region" description="Helical" evidence="2">
    <location>
        <begin position="136"/>
        <end position="153"/>
    </location>
</feature>
<reference evidence="3 4" key="1">
    <citation type="submission" date="2023-12" db="EMBL/GenBank/DDBJ databases">
        <title>the genome sequence of Hyalangium sp. s54d21.</title>
        <authorList>
            <person name="Zhang X."/>
        </authorList>
    </citation>
    <scope>NUCLEOTIDE SEQUENCE [LARGE SCALE GENOMIC DNA]</scope>
    <source>
        <strain evidence="4">s54d21</strain>
    </source>
</reference>
<feature type="transmembrane region" description="Helical" evidence="2">
    <location>
        <begin position="220"/>
        <end position="237"/>
    </location>
</feature>
<evidence type="ECO:0000313" key="4">
    <source>
        <dbReference type="Proteomes" id="UP001291309"/>
    </source>
</evidence>
<name>A0ABU5HAN8_9BACT</name>
<keyword evidence="2" id="KW-0812">Transmembrane</keyword>